<dbReference type="EMBL" id="NGAF01000055">
    <property type="protein sequence ID" value="OXR39867.1"/>
    <property type="molecule type" value="Genomic_DNA"/>
</dbReference>
<accession>A0A231GTB5</accession>
<evidence type="ECO:0000313" key="2">
    <source>
        <dbReference type="Proteomes" id="UP000215506"/>
    </source>
</evidence>
<name>A0A231GTB5_9NOCA</name>
<protein>
    <recommendedName>
        <fullName evidence="3">55.5 kDa and 49.5 kDa sporulation protein</fullName>
    </recommendedName>
</protein>
<dbReference type="InterPro" id="IPR011990">
    <property type="entry name" value="TPR-like_helical_dom_sf"/>
</dbReference>
<evidence type="ECO:0000313" key="1">
    <source>
        <dbReference type="EMBL" id="OXR39867.1"/>
    </source>
</evidence>
<reference evidence="1 2" key="1">
    <citation type="submission" date="2017-07" db="EMBL/GenBank/DDBJ databases">
        <title>First draft Genome Sequence of Nocardia cerradoensis isolated from human infection.</title>
        <authorList>
            <person name="Carrasco G."/>
        </authorList>
    </citation>
    <scope>NUCLEOTIDE SEQUENCE [LARGE SCALE GENOMIC DNA]</scope>
    <source>
        <strain evidence="1 2">CNM20130759</strain>
    </source>
</reference>
<dbReference type="Proteomes" id="UP000215506">
    <property type="component" value="Unassembled WGS sequence"/>
</dbReference>
<keyword evidence="2" id="KW-1185">Reference proteome</keyword>
<organism evidence="1 2">
    <name type="scientific">Nocardia cerradoensis</name>
    <dbReference type="NCBI Taxonomy" id="85688"/>
    <lineage>
        <taxon>Bacteria</taxon>
        <taxon>Bacillati</taxon>
        <taxon>Actinomycetota</taxon>
        <taxon>Actinomycetes</taxon>
        <taxon>Mycobacteriales</taxon>
        <taxon>Nocardiaceae</taxon>
        <taxon>Nocardia</taxon>
    </lineage>
</organism>
<proteinExistence type="predicted"/>
<evidence type="ECO:0008006" key="3">
    <source>
        <dbReference type="Google" id="ProtNLM"/>
    </source>
</evidence>
<comment type="caution">
    <text evidence="1">The sequence shown here is derived from an EMBL/GenBank/DDBJ whole genome shotgun (WGS) entry which is preliminary data.</text>
</comment>
<sequence length="428" mass="46278">MKREAFAAHTGVSVEAVRKWERRRETIVLSVPYAARMDRKLREAEAFVVERFWSLLAGRDASGAARSEGERAPELEGADHMFVPAHTASGEVVLMSIPRRTFMAGVGVGAVGVVVDRAVSGIPLAEAFAGSDIDHAKFFLDKRMNIIEADNVYGSASTLAEVLDAIARMQALRQAKVVDSQRVLRLLALYAETAAWQYQDQRMFEQAQHWAEKALTWAHQLGDDYCIGMSLVRMSQLASDRGDGASSGELAEAAKRAAPECSLFAAAAVAYGAHALSLEKNAAASARAYDDARLLIEKADADPVWGFFLDHSYIDAYQAHSLVALGDHHAAAAQFDAATARMQSGYPRDRGVYLARAAVAHMTAGDIEPAASAGKQALRIGIATNSGRIMEPVITLAALMDPHSTQPGVGEFVEEFEQWKVASCPSRM</sequence>
<dbReference type="AlphaFoldDB" id="A0A231GTB5"/>
<gene>
    <name evidence="1" type="ORF">B7C42_08064</name>
</gene>
<dbReference type="SUPFAM" id="SSF48452">
    <property type="entry name" value="TPR-like"/>
    <property type="match status" value="1"/>
</dbReference>